<feature type="transmembrane region" description="Helical" evidence="5">
    <location>
        <begin position="97"/>
        <end position="116"/>
    </location>
</feature>
<keyword evidence="3 5" id="KW-1133">Transmembrane helix</keyword>
<keyword evidence="6" id="KW-0378">Hydrolase</keyword>
<evidence type="ECO:0000313" key="7">
    <source>
        <dbReference type="EMBL" id="STZ09978.1"/>
    </source>
</evidence>
<reference evidence="7 9" key="2">
    <citation type="submission" date="2018-06" db="EMBL/GenBank/DDBJ databases">
        <authorList>
            <consortium name="Pathogen Informatics"/>
            <person name="Doyle S."/>
        </authorList>
    </citation>
    <scope>NUCLEOTIDE SEQUENCE [LARGE SCALE GENOMIC DNA]</scope>
    <source>
        <strain evidence="7 9">NCTC10293</strain>
    </source>
</reference>
<dbReference type="Pfam" id="PF04172">
    <property type="entry name" value="LrgB"/>
    <property type="match status" value="1"/>
</dbReference>
<evidence type="ECO:0000256" key="3">
    <source>
        <dbReference type="ARBA" id="ARBA00022989"/>
    </source>
</evidence>
<protein>
    <submittedName>
        <fullName evidence="7">Inner membrane protein yohK</fullName>
    </submittedName>
    <submittedName>
        <fullName evidence="6">Murein hydrolase transporter LrgB</fullName>
    </submittedName>
</protein>
<organism evidence="6 8">
    <name type="scientific">Moraxella caviae</name>
    <dbReference type="NCBI Taxonomy" id="34060"/>
    <lineage>
        <taxon>Bacteria</taxon>
        <taxon>Pseudomonadati</taxon>
        <taxon>Pseudomonadota</taxon>
        <taxon>Gammaproteobacteria</taxon>
        <taxon>Moraxellales</taxon>
        <taxon>Moraxellaceae</taxon>
        <taxon>Moraxella</taxon>
    </lineage>
</organism>
<sequence length="233" mass="24901">MKDVQTLTTSPVFLLLLLVAVFHATVWLRGRTGWQLVNPTLVTTVVMIALLLTLGVEWQAFEKASGYITFWLQPAVVCLAVPLYLQWQKIRTQWLPIIVSQVVGSVVGIVSGVWLVQLLGGQPQTAVAIAAKSVTMPIAVEVAEQLGGVVGMTAATVLIAGVVGQVIGIGVLYYARLRRPMAQGLAMGTASHALGTARVMQMGQRFVAYATVGMILNGVLTAFLAPLIVPWLV</sequence>
<dbReference type="EMBL" id="MUXU01000056">
    <property type="protein sequence ID" value="OOR88079.1"/>
    <property type="molecule type" value="Genomic_DNA"/>
</dbReference>
<evidence type="ECO:0000313" key="8">
    <source>
        <dbReference type="Proteomes" id="UP000190435"/>
    </source>
</evidence>
<evidence type="ECO:0000256" key="1">
    <source>
        <dbReference type="ARBA" id="ARBA00004141"/>
    </source>
</evidence>
<feature type="transmembrane region" description="Helical" evidence="5">
    <location>
        <begin position="67"/>
        <end position="85"/>
    </location>
</feature>
<accession>A0A1S9ZXE5</accession>
<feature type="transmembrane region" description="Helical" evidence="5">
    <location>
        <begin position="206"/>
        <end position="229"/>
    </location>
</feature>
<feature type="transmembrane region" description="Helical" evidence="5">
    <location>
        <begin position="154"/>
        <end position="175"/>
    </location>
</feature>
<dbReference type="STRING" id="34060.B0181_09000"/>
<evidence type="ECO:0000313" key="9">
    <source>
        <dbReference type="Proteomes" id="UP000255279"/>
    </source>
</evidence>
<gene>
    <name evidence="7" type="primary">yohK</name>
    <name evidence="6" type="ORF">B0181_09000</name>
    <name evidence="7" type="ORF">NCTC10293_00299</name>
</gene>
<dbReference type="AlphaFoldDB" id="A0A1S9ZXE5"/>
<feature type="transmembrane region" description="Helical" evidence="5">
    <location>
        <begin position="12"/>
        <end position="28"/>
    </location>
</feature>
<evidence type="ECO:0000256" key="2">
    <source>
        <dbReference type="ARBA" id="ARBA00022692"/>
    </source>
</evidence>
<dbReference type="EMBL" id="UGQE01000001">
    <property type="protein sequence ID" value="STZ09978.1"/>
    <property type="molecule type" value="Genomic_DNA"/>
</dbReference>
<reference evidence="6 8" key="1">
    <citation type="submission" date="2017-02" db="EMBL/GenBank/DDBJ databases">
        <title>Draft genome sequence of Moraxella caviae CCUG 355 type strain.</title>
        <authorList>
            <person name="Engstrom-Jakobsson H."/>
            <person name="Salva-Serra F."/>
            <person name="Thorell K."/>
            <person name="Gonzales-Siles L."/>
            <person name="Karlsson R."/>
            <person name="Boulund F."/>
            <person name="Engstrand L."/>
            <person name="Moore E."/>
        </authorList>
    </citation>
    <scope>NUCLEOTIDE SEQUENCE [LARGE SCALE GENOMIC DNA]</scope>
    <source>
        <strain evidence="6 8">CCUG 355</strain>
    </source>
</reference>
<dbReference type="PANTHER" id="PTHR30249:SF0">
    <property type="entry name" value="PLASTIDAL GLYCOLATE_GLYCERATE TRANSLOCATOR 1, CHLOROPLASTIC"/>
    <property type="match status" value="1"/>
</dbReference>
<dbReference type="RefSeq" id="WP_078277171.1">
    <property type="nucleotide sequence ID" value="NZ_MUXU01000056.1"/>
</dbReference>
<name>A0A1S9ZXE5_9GAMM</name>
<proteinExistence type="predicted"/>
<dbReference type="Proteomes" id="UP000190435">
    <property type="component" value="Unassembled WGS sequence"/>
</dbReference>
<keyword evidence="4 5" id="KW-0472">Membrane</keyword>
<dbReference type="PANTHER" id="PTHR30249">
    <property type="entry name" value="PUTATIVE SEROTONIN TRANSPORTER"/>
    <property type="match status" value="1"/>
</dbReference>
<dbReference type="InterPro" id="IPR007300">
    <property type="entry name" value="CidB/LrgB"/>
</dbReference>
<keyword evidence="8" id="KW-1185">Reference proteome</keyword>
<feature type="transmembrane region" description="Helical" evidence="5">
    <location>
        <begin position="40"/>
        <end position="61"/>
    </location>
</feature>
<evidence type="ECO:0000313" key="6">
    <source>
        <dbReference type="EMBL" id="OOR88079.1"/>
    </source>
</evidence>
<evidence type="ECO:0000256" key="4">
    <source>
        <dbReference type="ARBA" id="ARBA00023136"/>
    </source>
</evidence>
<dbReference type="Proteomes" id="UP000255279">
    <property type="component" value="Unassembled WGS sequence"/>
</dbReference>
<evidence type="ECO:0000256" key="5">
    <source>
        <dbReference type="SAM" id="Phobius"/>
    </source>
</evidence>
<dbReference type="OrthoDB" id="9811701at2"/>
<dbReference type="GO" id="GO:0016020">
    <property type="term" value="C:membrane"/>
    <property type="evidence" value="ECO:0007669"/>
    <property type="project" value="UniProtKB-SubCell"/>
</dbReference>
<dbReference type="GO" id="GO:0016787">
    <property type="term" value="F:hydrolase activity"/>
    <property type="evidence" value="ECO:0007669"/>
    <property type="project" value="UniProtKB-KW"/>
</dbReference>
<comment type="subcellular location">
    <subcellularLocation>
        <location evidence="1">Membrane</location>
        <topology evidence="1">Multi-pass membrane protein</topology>
    </subcellularLocation>
</comment>
<keyword evidence="2 5" id="KW-0812">Transmembrane</keyword>